<evidence type="ECO:0000256" key="9">
    <source>
        <dbReference type="ARBA" id="ARBA00047899"/>
    </source>
</evidence>
<dbReference type="SUPFAM" id="SSF56112">
    <property type="entry name" value="Protein kinase-like (PK-like)"/>
    <property type="match status" value="1"/>
</dbReference>
<dbReference type="Pfam" id="PF04068">
    <property type="entry name" value="Fer4_RLI"/>
    <property type="match status" value="1"/>
</dbReference>
<feature type="domain" description="Protein kinase" evidence="12">
    <location>
        <begin position="208"/>
        <end position="428"/>
    </location>
</feature>
<evidence type="ECO:0000256" key="1">
    <source>
        <dbReference type="ARBA" id="ARBA00010630"/>
    </source>
</evidence>
<evidence type="ECO:0000313" key="14">
    <source>
        <dbReference type="WBParaSite" id="SMUV_0000953401-mRNA-1"/>
    </source>
</evidence>
<evidence type="ECO:0000256" key="8">
    <source>
        <dbReference type="ARBA" id="ARBA00022840"/>
    </source>
</evidence>
<keyword evidence="6" id="KW-0547">Nucleotide-binding</keyword>
<keyword evidence="5" id="KW-0819">tRNA processing</keyword>
<evidence type="ECO:0000256" key="2">
    <source>
        <dbReference type="ARBA" id="ARBA00012513"/>
    </source>
</evidence>
<dbReference type="PROSITE" id="PS50011">
    <property type="entry name" value="PROTEIN_KINASE_DOM"/>
    <property type="match status" value="1"/>
</dbReference>
<dbReference type="InterPro" id="IPR000719">
    <property type="entry name" value="Prot_kinase_dom"/>
</dbReference>
<name>A0A0N5AX63_9BILA</name>
<dbReference type="GO" id="GO:0000408">
    <property type="term" value="C:EKC/KEOPS complex"/>
    <property type="evidence" value="ECO:0007669"/>
    <property type="project" value="TreeGrafter"/>
</dbReference>
<dbReference type="Proteomes" id="UP000046393">
    <property type="component" value="Unplaced"/>
</dbReference>
<organism evidence="13 14">
    <name type="scientific">Syphacia muris</name>
    <dbReference type="NCBI Taxonomy" id="451379"/>
    <lineage>
        <taxon>Eukaryota</taxon>
        <taxon>Metazoa</taxon>
        <taxon>Ecdysozoa</taxon>
        <taxon>Nematoda</taxon>
        <taxon>Chromadorea</taxon>
        <taxon>Rhabditida</taxon>
        <taxon>Spirurina</taxon>
        <taxon>Oxyuridomorpha</taxon>
        <taxon>Oxyuroidea</taxon>
        <taxon>Oxyuridae</taxon>
        <taxon>Syphacia</taxon>
    </lineage>
</organism>
<keyword evidence="8" id="KW-0067">ATP-binding</keyword>
<keyword evidence="3" id="KW-0723">Serine/threonine-protein kinase</keyword>
<comment type="similarity">
    <text evidence="1">Belongs to the protein kinase superfamily. BUD32 family.</text>
</comment>
<dbReference type="InterPro" id="IPR008266">
    <property type="entry name" value="Tyr_kinase_AS"/>
</dbReference>
<sequence length="428" mass="48676">MFDYRQCDPKRCSGRKLARLGEISVLKLGQKFQGIVLSSLGKSTLSPADGPFILARGLAVIDCSWNQIDYTDLHRVKAVEHRLLPYLIAANPVNFGRPCKLSCVEALAADLLDSYANCADGSEVIERQNAILASWKEQAELEKEKPIDLPPSESDDSNAEKGLFMFYFYFCSVVFYYFIILPLLVFLDLLFKMESSVSYETNKNYECVFEAEAFKQGAEAKLYRCVYLGRPAVLKQRFARSYRHPLLDEILTKERLKSELRALCSCKMAGVDVPAVYFVDVERNMFVMERIKEELSVKEFIESLRTSCNFKEQVSSLGRIIGSVIAKIHLTGVIHGDLTTSNILLRKGDPSLPVFIDFGLAERNASTESKGVDLYVLERAIISTHTDLEFFFNSILNGYEATNQKQYRKVFNKLEEVRLRGRKREMLS</sequence>
<dbReference type="Gene3D" id="3.30.200.20">
    <property type="entry name" value="Phosphorylase Kinase, domain 1"/>
    <property type="match status" value="1"/>
</dbReference>
<dbReference type="GO" id="GO:0004674">
    <property type="term" value="F:protein serine/threonine kinase activity"/>
    <property type="evidence" value="ECO:0007669"/>
    <property type="project" value="UniProtKB-KW"/>
</dbReference>
<keyword evidence="11" id="KW-0812">Transmembrane</keyword>
<keyword evidence="13" id="KW-1185">Reference proteome</keyword>
<feature type="transmembrane region" description="Helical" evidence="11">
    <location>
        <begin position="166"/>
        <end position="191"/>
    </location>
</feature>
<dbReference type="PROSITE" id="PS00109">
    <property type="entry name" value="PROTEIN_KINASE_TYR"/>
    <property type="match status" value="1"/>
</dbReference>
<dbReference type="InterPro" id="IPR022495">
    <property type="entry name" value="Bud32"/>
</dbReference>
<comment type="catalytic activity">
    <reaction evidence="10">
        <text>L-seryl-[protein] + ATP = O-phospho-L-seryl-[protein] + ADP + H(+)</text>
        <dbReference type="Rhea" id="RHEA:17989"/>
        <dbReference type="Rhea" id="RHEA-COMP:9863"/>
        <dbReference type="Rhea" id="RHEA-COMP:11604"/>
        <dbReference type="ChEBI" id="CHEBI:15378"/>
        <dbReference type="ChEBI" id="CHEBI:29999"/>
        <dbReference type="ChEBI" id="CHEBI:30616"/>
        <dbReference type="ChEBI" id="CHEBI:83421"/>
        <dbReference type="ChEBI" id="CHEBI:456216"/>
        <dbReference type="EC" id="2.7.11.1"/>
    </reaction>
</comment>
<evidence type="ECO:0000256" key="6">
    <source>
        <dbReference type="ARBA" id="ARBA00022741"/>
    </source>
</evidence>
<protein>
    <recommendedName>
        <fullName evidence="2">non-specific serine/threonine protein kinase</fullName>
        <ecNumber evidence="2">2.7.11.1</ecNumber>
    </recommendedName>
</protein>
<proteinExistence type="inferred from homology"/>
<comment type="catalytic activity">
    <reaction evidence="9">
        <text>L-threonyl-[protein] + ATP = O-phospho-L-threonyl-[protein] + ADP + H(+)</text>
        <dbReference type="Rhea" id="RHEA:46608"/>
        <dbReference type="Rhea" id="RHEA-COMP:11060"/>
        <dbReference type="Rhea" id="RHEA-COMP:11605"/>
        <dbReference type="ChEBI" id="CHEBI:15378"/>
        <dbReference type="ChEBI" id="CHEBI:30013"/>
        <dbReference type="ChEBI" id="CHEBI:30616"/>
        <dbReference type="ChEBI" id="CHEBI:61977"/>
        <dbReference type="ChEBI" id="CHEBI:456216"/>
        <dbReference type="EC" id="2.7.11.1"/>
    </reaction>
</comment>
<dbReference type="NCBIfam" id="TIGR03724">
    <property type="entry name" value="arch_bud32"/>
    <property type="match status" value="1"/>
</dbReference>
<reference evidence="14" key="1">
    <citation type="submission" date="2017-02" db="UniProtKB">
        <authorList>
            <consortium name="WormBaseParasite"/>
        </authorList>
    </citation>
    <scope>IDENTIFICATION</scope>
</reference>
<dbReference type="Pfam" id="PF06293">
    <property type="entry name" value="Kdo"/>
    <property type="match status" value="1"/>
</dbReference>
<dbReference type="GO" id="GO:0005634">
    <property type="term" value="C:nucleus"/>
    <property type="evidence" value="ECO:0007669"/>
    <property type="project" value="TreeGrafter"/>
</dbReference>
<dbReference type="STRING" id="451379.A0A0N5AX63"/>
<evidence type="ECO:0000259" key="12">
    <source>
        <dbReference type="PROSITE" id="PS50011"/>
    </source>
</evidence>
<evidence type="ECO:0000256" key="5">
    <source>
        <dbReference type="ARBA" id="ARBA00022694"/>
    </source>
</evidence>
<accession>A0A0N5AX63</accession>
<dbReference type="EC" id="2.7.11.1" evidence="2"/>
<dbReference type="GO" id="GO:0070525">
    <property type="term" value="P:tRNA threonylcarbamoyladenosine metabolic process"/>
    <property type="evidence" value="ECO:0007669"/>
    <property type="project" value="TreeGrafter"/>
</dbReference>
<dbReference type="AlphaFoldDB" id="A0A0N5AX63"/>
<dbReference type="WBParaSite" id="SMUV_0000953401-mRNA-1">
    <property type="protein sequence ID" value="SMUV_0000953401-mRNA-1"/>
    <property type="gene ID" value="SMUV_0000953401"/>
</dbReference>
<dbReference type="InterPro" id="IPR011009">
    <property type="entry name" value="Kinase-like_dom_sf"/>
</dbReference>
<dbReference type="Pfam" id="PF04034">
    <property type="entry name" value="Ribo_biogen_C"/>
    <property type="match status" value="1"/>
</dbReference>
<dbReference type="InterPro" id="IPR007177">
    <property type="entry name" value="Tsr3_C"/>
</dbReference>
<evidence type="ECO:0000256" key="11">
    <source>
        <dbReference type="SAM" id="Phobius"/>
    </source>
</evidence>
<keyword evidence="4" id="KW-0808">Transferase</keyword>
<keyword evidence="7" id="KW-0418">Kinase</keyword>
<evidence type="ECO:0000256" key="4">
    <source>
        <dbReference type="ARBA" id="ARBA00022679"/>
    </source>
</evidence>
<dbReference type="GO" id="GO:0008033">
    <property type="term" value="P:tRNA processing"/>
    <property type="evidence" value="ECO:0007669"/>
    <property type="project" value="UniProtKB-KW"/>
</dbReference>
<dbReference type="InterPro" id="IPR007209">
    <property type="entry name" value="RNaseL-inhib-like_metal-bd_dom"/>
</dbReference>
<evidence type="ECO:0000256" key="10">
    <source>
        <dbReference type="ARBA" id="ARBA00048679"/>
    </source>
</evidence>
<keyword evidence="11" id="KW-1133">Transmembrane helix</keyword>
<dbReference type="PANTHER" id="PTHR12209:SF0">
    <property type="entry name" value="EKC_KEOPS COMPLEX SUBUNIT TP53RK"/>
    <property type="match status" value="1"/>
</dbReference>
<dbReference type="GO" id="GO:0005829">
    <property type="term" value="C:cytosol"/>
    <property type="evidence" value="ECO:0007669"/>
    <property type="project" value="TreeGrafter"/>
</dbReference>
<dbReference type="PANTHER" id="PTHR12209">
    <property type="entry name" value="NON-SPECIFIC SERINE/THREONINE PROTEIN KINASE"/>
    <property type="match status" value="1"/>
</dbReference>
<evidence type="ECO:0000313" key="13">
    <source>
        <dbReference type="Proteomes" id="UP000046393"/>
    </source>
</evidence>
<evidence type="ECO:0000256" key="7">
    <source>
        <dbReference type="ARBA" id="ARBA00022777"/>
    </source>
</evidence>
<evidence type="ECO:0000256" key="3">
    <source>
        <dbReference type="ARBA" id="ARBA00022527"/>
    </source>
</evidence>
<dbReference type="Gene3D" id="1.10.510.10">
    <property type="entry name" value="Transferase(Phosphotransferase) domain 1"/>
    <property type="match status" value="1"/>
</dbReference>
<dbReference type="FunFam" id="3.30.200.20:FF:000201">
    <property type="entry name" value="TP53-regulating kinase isoform X1"/>
    <property type="match status" value="1"/>
</dbReference>
<keyword evidence="11" id="KW-0472">Membrane</keyword>
<dbReference type="GO" id="GO:0005524">
    <property type="term" value="F:ATP binding"/>
    <property type="evidence" value="ECO:0007669"/>
    <property type="project" value="UniProtKB-KW"/>
</dbReference>